<evidence type="ECO:0000313" key="2">
    <source>
        <dbReference type="EMBL" id="MBB3939090.1"/>
    </source>
</evidence>
<dbReference type="Proteomes" id="UP000561459">
    <property type="component" value="Unassembled WGS sequence"/>
</dbReference>
<dbReference type="Pfam" id="PF00174">
    <property type="entry name" value="Oxidored_molyb"/>
    <property type="match status" value="1"/>
</dbReference>
<dbReference type="PANTHER" id="PTHR43032">
    <property type="entry name" value="PROTEIN-METHIONINE-SULFOXIDE REDUCTASE"/>
    <property type="match status" value="1"/>
</dbReference>
<gene>
    <name evidence="2" type="ORF">GGR39_000719</name>
</gene>
<evidence type="ECO:0000313" key="3">
    <source>
        <dbReference type="Proteomes" id="UP000561459"/>
    </source>
</evidence>
<sequence>MSKLILSRRSLIRTGALGGGLLLSGCDKLYQQPGFRSVLESGENLHRATQRALGGQALAREFRVSDMSPNFRANGSKEGAGDEYRRHLAQGFAQWALRVDGMVGRPLNLPLTALQSLPQRKQITRHDCVEGWSAIGQWQGPQLSHVLDLARVSPAAKYLIFHCADIYGGKPYYESIDMVDAFHPQTILAWQMNGRPLPQEHGAPLRLRVERQLGYKHAKFVTRIEARDTLAGVYGGKGGYWEDNGGYAWYAGI</sequence>
<dbReference type="PROSITE" id="PS51257">
    <property type="entry name" value="PROKAR_LIPOPROTEIN"/>
    <property type="match status" value="1"/>
</dbReference>
<feature type="domain" description="Oxidoreductase molybdopterin-binding" evidence="1">
    <location>
        <begin position="93"/>
        <end position="229"/>
    </location>
</feature>
<proteinExistence type="predicted"/>
<organism evidence="2 3">
    <name type="scientific">Novosphingobium fluoreni</name>
    <dbReference type="NCBI Taxonomy" id="1391222"/>
    <lineage>
        <taxon>Bacteria</taxon>
        <taxon>Pseudomonadati</taxon>
        <taxon>Pseudomonadota</taxon>
        <taxon>Alphaproteobacteria</taxon>
        <taxon>Sphingomonadales</taxon>
        <taxon>Sphingomonadaceae</taxon>
        <taxon>Novosphingobium</taxon>
    </lineage>
</organism>
<evidence type="ECO:0000259" key="1">
    <source>
        <dbReference type="Pfam" id="PF00174"/>
    </source>
</evidence>
<dbReference type="PANTHER" id="PTHR43032:SF2">
    <property type="entry name" value="BLL0505 PROTEIN"/>
    <property type="match status" value="1"/>
</dbReference>
<dbReference type="EMBL" id="JACIDY010000001">
    <property type="protein sequence ID" value="MBB3939090.1"/>
    <property type="molecule type" value="Genomic_DNA"/>
</dbReference>
<name>A0A7W6FXJ8_9SPHN</name>
<dbReference type="SUPFAM" id="SSF56524">
    <property type="entry name" value="Oxidoreductase molybdopterin-binding domain"/>
    <property type="match status" value="1"/>
</dbReference>
<dbReference type="InterPro" id="IPR036374">
    <property type="entry name" value="OxRdtase_Mopterin-bd_sf"/>
</dbReference>
<reference evidence="2 3" key="1">
    <citation type="submission" date="2020-08" db="EMBL/GenBank/DDBJ databases">
        <title>Genomic Encyclopedia of Type Strains, Phase IV (KMG-IV): sequencing the most valuable type-strain genomes for metagenomic binning, comparative biology and taxonomic classification.</title>
        <authorList>
            <person name="Goeker M."/>
        </authorList>
    </citation>
    <scope>NUCLEOTIDE SEQUENCE [LARGE SCALE GENOMIC DNA]</scope>
    <source>
        <strain evidence="2 3">DSM 27568</strain>
    </source>
</reference>
<keyword evidence="3" id="KW-1185">Reference proteome</keyword>
<dbReference type="Gene3D" id="3.90.420.10">
    <property type="entry name" value="Oxidoreductase, molybdopterin-binding domain"/>
    <property type="match status" value="1"/>
</dbReference>
<protein>
    <submittedName>
        <fullName evidence="2">DMSO/TMAO reductase YedYZ molybdopterin-dependent catalytic subunit</fullName>
    </submittedName>
</protein>
<comment type="caution">
    <text evidence="2">The sequence shown here is derived from an EMBL/GenBank/DDBJ whole genome shotgun (WGS) entry which is preliminary data.</text>
</comment>
<dbReference type="InterPro" id="IPR000572">
    <property type="entry name" value="OxRdtase_Mopterin-bd_dom"/>
</dbReference>
<dbReference type="AlphaFoldDB" id="A0A7W6FXJ8"/>
<accession>A0A7W6FXJ8</accession>
<dbReference type="RefSeq" id="WP_343055760.1">
    <property type="nucleotide sequence ID" value="NZ_JACIDY010000001.1"/>
</dbReference>